<dbReference type="GO" id="GO:0016020">
    <property type="term" value="C:membrane"/>
    <property type="evidence" value="ECO:0007669"/>
    <property type="project" value="UniProtKB-SubCell"/>
</dbReference>
<feature type="transmembrane region" description="Helical" evidence="7">
    <location>
        <begin position="72"/>
        <end position="92"/>
    </location>
</feature>
<keyword evidence="2" id="KW-0813">Transport</keyword>
<name>A0A9P5XPY7_9AGAR</name>
<feature type="region of interest" description="Disordered" evidence="6">
    <location>
        <begin position="228"/>
        <end position="251"/>
    </location>
</feature>
<dbReference type="Gene3D" id="1.20.1250.20">
    <property type="entry name" value="MFS general substrate transporter like domains"/>
    <property type="match status" value="1"/>
</dbReference>
<keyword evidence="3 7" id="KW-0812">Transmembrane</keyword>
<feature type="transmembrane region" description="Helical" evidence="7">
    <location>
        <begin position="422"/>
        <end position="441"/>
    </location>
</feature>
<gene>
    <name evidence="8" type="ORF">P691DRAFT_755313</name>
</gene>
<evidence type="ECO:0000256" key="3">
    <source>
        <dbReference type="ARBA" id="ARBA00022692"/>
    </source>
</evidence>
<dbReference type="EMBL" id="MU151059">
    <property type="protein sequence ID" value="KAF9453686.1"/>
    <property type="molecule type" value="Genomic_DNA"/>
</dbReference>
<reference evidence="8" key="1">
    <citation type="submission" date="2020-11" db="EMBL/GenBank/DDBJ databases">
        <authorList>
            <consortium name="DOE Joint Genome Institute"/>
            <person name="Ahrendt S."/>
            <person name="Riley R."/>
            <person name="Andreopoulos W."/>
            <person name="Labutti K."/>
            <person name="Pangilinan J."/>
            <person name="Ruiz-Duenas F.J."/>
            <person name="Barrasa J.M."/>
            <person name="Sanchez-Garcia M."/>
            <person name="Camarero S."/>
            <person name="Miyauchi S."/>
            <person name="Serrano A."/>
            <person name="Linde D."/>
            <person name="Babiker R."/>
            <person name="Drula E."/>
            <person name="Ayuso-Fernandez I."/>
            <person name="Pacheco R."/>
            <person name="Padilla G."/>
            <person name="Ferreira P."/>
            <person name="Barriuso J."/>
            <person name="Kellner H."/>
            <person name="Castanera R."/>
            <person name="Alfaro M."/>
            <person name="Ramirez L."/>
            <person name="Pisabarro A.G."/>
            <person name="Kuo A."/>
            <person name="Tritt A."/>
            <person name="Lipzen A."/>
            <person name="He G."/>
            <person name="Yan M."/>
            <person name="Ng V."/>
            <person name="Cullen D."/>
            <person name="Martin F."/>
            <person name="Rosso M.-N."/>
            <person name="Henrissat B."/>
            <person name="Hibbett D."/>
            <person name="Martinez A.T."/>
            <person name="Grigoriev I.V."/>
        </authorList>
    </citation>
    <scope>NUCLEOTIDE SEQUENCE</scope>
    <source>
        <strain evidence="8">MF-IS2</strain>
    </source>
</reference>
<dbReference type="OrthoDB" id="419616at2759"/>
<feature type="transmembrane region" description="Helical" evidence="7">
    <location>
        <begin position="155"/>
        <end position="178"/>
    </location>
</feature>
<organism evidence="8 9">
    <name type="scientific">Macrolepiota fuliginosa MF-IS2</name>
    <dbReference type="NCBI Taxonomy" id="1400762"/>
    <lineage>
        <taxon>Eukaryota</taxon>
        <taxon>Fungi</taxon>
        <taxon>Dikarya</taxon>
        <taxon>Basidiomycota</taxon>
        <taxon>Agaricomycotina</taxon>
        <taxon>Agaricomycetes</taxon>
        <taxon>Agaricomycetidae</taxon>
        <taxon>Agaricales</taxon>
        <taxon>Agaricineae</taxon>
        <taxon>Agaricaceae</taxon>
        <taxon>Macrolepiota</taxon>
    </lineage>
</organism>
<evidence type="ECO:0000256" key="4">
    <source>
        <dbReference type="ARBA" id="ARBA00022989"/>
    </source>
</evidence>
<keyword evidence="5 7" id="KW-0472">Membrane</keyword>
<evidence type="ECO:0000256" key="7">
    <source>
        <dbReference type="SAM" id="Phobius"/>
    </source>
</evidence>
<dbReference type="AlphaFoldDB" id="A0A9P5XPY7"/>
<protein>
    <recommendedName>
        <fullName evidence="10">MFS general substrate transporter</fullName>
    </recommendedName>
</protein>
<dbReference type="SUPFAM" id="SSF103473">
    <property type="entry name" value="MFS general substrate transporter"/>
    <property type="match status" value="1"/>
</dbReference>
<accession>A0A9P5XPY7</accession>
<feature type="transmembrane region" description="Helical" evidence="7">
    <location>
        <begin position="329"/>
        <end position="347"/>
    </location>
</feature>
<feature type="transmembrane region" description="Helical" evidence="7">
    <location>
        <begin position="198"/>
        <end position="220"/>
    </location>
</feature>
<proteinExistence type="predicted"/>
<evidence type="ECO:0000256" key="1">
    <source>
        <dbReference type="ARBA" id="ARBA00004141"/>
    </source>
</evidence>
<dbReference type="Proteomes" id="UP000807342">
    <property type="component" value="Unassembled WGS sequence"/>
</dbReference>
<feature type="transmembrane region" description="Helical" evidence="7">
    <location>
        <begin position="34"/>
        <end position="52"/>
    </location>
</feature>
<dbReference type="InterPro" id="IPR011701">
    <property type="entry name" value="MFS"/>
</dbReference>
<keyword evidence="4 7" id="KW-1133">Transmembrane helix</keyword>
<comment type="subcellular location">
    <subcellularLocation>
        <location evidence="1">Membrane</location>
        <topology evidence="1">Multi-pass membrane protein</topology>
    </subcellularLocation>
</comment>
<dbReference type="InterPro" id="IPR036259">
    <property type="entry name" value="MFS_trans_sf"/>
</dbReference>
<feature type="transmembrane region" description="Helical" evidence="7">
    <location>
        <begin position="367"/>
        <end position="391"/>
    </location>
</feature>
<dbReference type="PANTHER" id="PTHR23504">
    <property type="entry name" value="MAJOR FACILITATOR SUPERFAMILY DOMAIN-CONTAINING PROTEIN 10"/>
    <property type="match status" value="1"/>
</dbReference>
<evidence type="ECO:0000256" key="6">
    <source>
        <dbReference type="SAM" id="MobiDB-lite"/>
    </source>
</evidence>
<feature type="transmembrane region" description="Helical" evidence="7">
    <location>
        <begin position="298"/>
        <end position="317"/>
    </location>
</feature>
<dbReference type="PANTHER" id="PTHR23504:SF15">
    <property type="entry name" value="MAJOR FACILITATOR SUPERFAMILY (MFS) PROFILE DOMAIN-CONTAINING PROTEIN"/>
    <property type="match status" value="1"/>
</dbReference>
<evidence type="ECO:0000313" key="9">
    <source>
        <dbReference type="Proteomes" id="UP000807342"/>
    </source>
</evidence>
<feature type="transmembrane region" description="Helical" evidence="7">
    <location>
        <begin position="264"/>
        <end position="292"/>
    </location>
</feature>
<evidence type="ECO:0000313" key="8">
    <source>
        <dbReference type="EMBL" id="KAF9453686.1"/>
    </source>
</evidence>
<evidence type="ECO:0000256" key="2">
    <source>
        <dbReference type="ARBA" id="ARBA00022448"/>
    </source>
</evidence>
<dbReference type="Pfam" id="PF07690">
    <property type="entry name" value="MFS_1"/>
    <property type="match status" value="1"/>
</dbReference>
<keyword evidence="9" id="KW-1185">Reference proteome</keyword>
<evidence type="ECO:0000256" key="5">
    <source>
        <dbReference type="ARBA" id="ARBA00023136"/>
    </source>
</evidence>
<evidence type="ECO:0008006" key="10">
    <source>
        <dbReference type="Google" id="ProtNLM"/>
    </source>
</evidence>
<sequence length="461" mass="50238">MADEPTTHDEQTPLLLSDGTQNVVGRTPLPLKQISIVLLLSFCASVPVYVIPPFLNELLLSFAGGDEAKVPYYASIMVVSLPYTLKYLLILFSRSKTHFTFQLCLRNRLNATPRNVKDVLDGGSQSLCLGGLNSIVAITKTVIGEITDDTNRTDAFALSSAPWSLGMSIGPFIGGSLSSPHIRFPHIFSGKFWRDFPYFLPCATIALVSSLTFLVVLIHLRETLPRKCSSSTPVEETSTGTRSQRSPPSHTLLTPRVLLSISNYAVLSFLTMSYLAIQPLFLAMPIAIGGLALEPIQIGSILGFLGFCTAFIQALFLGPSVRRFGLRKVLKYSVSASIPMLLLFPLMNICANDWQAYHHPNSRVTMYTLLVIQSVLFAIHDLGYGCVFIYITSSMAASVARLVGPAFANTMLGLSIEKGWMGGYAVYFLLSCTAVGGVLLVEMLPKSAWESEESGGLGHEY</sequence>
<comment type="caution">
    <text evidence="8">The sequence shown here is derived from an EMBL/GenBank/DDBJ whole genome shotgun (WGS) entry which is preliminary data.</text>
</comment>
<dbReference type="GO" id="GO:0022857">
    <property type="term" value="F:transmembrane transporter activity"/>
    <property type="evidence" value="ECO:0007669"/>
    <property type="project" value="InterPro"/>
</dbReference>